<sequence length="113" mass="11071">MRNVVRAGIAAAATVPMMLAASGMASAQTELSATAMELGPVIIVSVSGAQPESECVTVPPQVFGGTADADGNATLVLLSATDLVGGVLVTCTPGALIIPDVTTAEVESGSLES</sequence>
<reference evidence="2" key="1">
    <citation type="submission" date="2020-09" db="EMBL/GenBank/DDBJ databases">
        <title>Hoyosella lacisalsi sp. nov., a halotolerant actinobacterium isolated from soil of Lake Gudzhirganskoe.</title>
        <authorList>
            <person name="Yang Q."/>
            <person name="Guo P.Y."/>
            <person name="Liu S.W."/>
            <person name="Li F.N."/>
            <person name="Sun C.H."/>
        </authorList>
    </citation>
    <scope>NUCLEOTIDE SEQUENCE</scope>
    <source>
        <strain evidence="2">G463</strain>
    </source>
</reference>
<dbReference type="Proteomes" id="UP000642993">
    <property type="component" value="Unassembled WGS sequence"/>
</dbReference>
<proteinExistence type="predicted"/>
<evidence type="ECO:0000313" key="2">
    <source>
        <dbReference type="EMBL" id="MBD8506221.1"/>
    </source>
</evidence>
<comment type="caution">
    <text evidence="2">The sequence shown here is derived from an EMBL/GenBank/DDBJ whole genome shotgun (WGS) entry which is preliminary data.</text>
</comment>
<evidence type="ECO:0000313" key="3">
    <source>
        <dbReference type="Proteomes" id="UP000642993"/>
    </source>
</evidence>
<feature type="signal peptide" evidence="1">
    <location>
        <begin position="1"/>
        <end position="27"/>
    </location>
</feature>
<keyword evidence="1" id="KW-0732">Signal</keyword>
<organism evidence="2 3">
    <name type="scientific">Lolliginicoccus lacisalsi</name>
    <dbReference type="NCBI Taxonomy" id="2742202"/>
    <lineage>
        <taxon>Bacteria</taxon>
        <taxon>Bacillati</taxon>
        <taxon>Actinomycetota</taxon>
        <taxon>Actinomycetes</taxon>
        <taxon>Mycobacteriales</taxon>
        <taxon>Hoyosellaceae</taxon>
        <taxon>Lolliginicoccus</taxon>
    </lineage>
</organism>
<gene>
    <name evidence="2" type="ORF">HT102_06970</name>
</gene>
<evidence type="ECO:0000256" key="1">
    <source>
        <dbReference type="SAM" id="SignalP"/>
    </source>
</evidence>
<dbReference type="EMBL" id="JACYWE010000003">
    <property type="protein sequence ID" value="MBD8506221.1"/>
    <property type="molecule type" value="Genomic_DNA"/>
</dbReference>
<protein>
    <recommendedName>
        <fullName evidence="4">Secreted protein</fullName>
    </recommendedName>
</protein>
<accession>A0A927JBW8</accession>
<feature type="chain" id="PRO_5037473797" description="Secreted protein" evidence="1">
    <location>
        <begin position="28"/>
        <end position="113"/>
    </location>
</feature>
<name>A0A927JBW8_9ACTN</name>
<dbReference type="RefSeq" id="WP_192038675.1">
    <property type="nucleotide sequence ID" value="NZ_JACYWE010000003.1"/>
</dbReference>
<dbReference type="AlphaFoldDB" id="A0A927JBW8"/>
<keyword evidence="3" id="KW-1185">Reference proteome</keyword>
<evidence type="ECO:0008006" key="4">
    <source>
        <dbReference type="Google" id="ProtNLM"/>
    </source>
</evidence>